<dbReference type="InterPro" id="IPR050121">
    <property type="entry name" value="Cytochrome_P450_monoxygenase"/>
</dbReference>
<dbReference type="Proteomes" id="UP001283341">
    <property type="component" value="Unassembled WGS sequence"/>
</dbReference>
<evidence type="ECO:0000256" key="5">
    <source>
        <dbReference type="PIRSR" id="PIRSR602401-1"/>
    </source>
</evidence>
<evidence type="ECO:0000313" key="7">
    <source>
        <dbReference type="EMBL" id="KAK3313623.1"/>
    </source>
</evidence>
<comment type="caution">
    <text evidence="7">The sequence shown here is derived from an EMBL/GenBank/DDBJ whole genome shotgun (WGS) entry which is preliminary data.</text>
</comment>
<evidence type="ECO:0000256" key="2">
    <source>
        <dbReference type="ARBA" id="ARBA00022617"/>
    </source>
</evidence>
<evidence type="ECO:0000256" key="3">
    <source>
        <dbReference type="ARBA" id="ARBA00022723"/>
    </source>
</evidence>
<name>A0AAE0LZQ3_9PEZI</name>
<dbReference type="InterPro" id="IPR002401">
    <property type="entry name" value="Cyt_P450_E_grp-I"/>
</dbReference>
<sequence length="545" mass="61737">MSSASSLVSGLWAVLQDGVARWGLPVVYATLVVFLIVSLSSGVYQVFFSPLSKIPGPKLAAWTYLYEGYHEIWRGGKYFQRVAEMHKQYGPIVRITPNEVHFADPEFLDELYPTGGRKVNKPTWFALLTGTPYSIVSTVPHDLHRQRRNAMNSFFSTASIHRFEHIMKEHMSKLLARLNASGRAGEVVRIHDVFKAAASDIITMYAFDNAFHFLDMPDYGESYFEATHKFFLLTHVCLFVPWLYPLIQNSPDWVLRLLFPGLSPVRDRQNWWMDQVHAMRREPNSEESKQTIFRGILTSKLPDQEKTDVRLASEAQLVVFAGEGTTAWGLNAALYELLAHPADFRRLKDELLAHIPEKLRDSPGSDYVPSLSQVEGLPFLGAVIQEALRLHPGVLTRQMRVSPDEPVIYVDKTAAASGRRGKTYVVPPGTVTSMSPHITHRDEHAFENAAEFLPQRWIDNPKLAARYFHGFARGSRNCIGMTLAKREMALVLSALIINYDIYKGQPGPTMELYDTHRKRDVDAHSDYIIPLPAEGSQGVRIRFRA</sequence>
<dbReference type="GO" id="GO:0004497">
    <property type="term" value="F:monooxygenase activity"/>
    <property type="evidence" value="ECO:0007669"/>
    <property type="project" value="InterPro"/>
</dbReference>
<reference evidence="7" key="2">
    <citation type="submission" date="2023-06" db="EMBL/GenBank/DDBJ databases">
        <authorList>
            <consortium name="Lawrence Berkeley National Laboratory"/>
            <person name="Haridas S."/>
            <person name="Hensen N."/>
            <person name="Bonometti L."/>
            <person name="Westerberg I."/>
            <person name="Brannstrom I.O."/>
            <person name="Guillou S."/>
            <person name="Cros-Aarteil S."/>
            <person name="Calhoun S."/>
            <person name="Kuo A."/>
            <person name="Mondo S."/>
            <person name="Pangilinan J."/>
            <person name="Riley R."/>
            <person name="Labutti K."/>
            <person name="Andreopoulos B."/>
            <person name="Lipzen A."/>
            <person name="Chen C."/>
            <person name="Yanf M."/>
            <person name="Daum C."/>
            <person name="Ng V."/>
            <person name="Clum A."/>
            <person name="Steindorff A."/>
            <person name="Ohm R."/>
            <person name="Martin F."/>
            <person name="Silar P."/>
            <person name="Natvig D."/>
            <person name="Lalanne C."/>
            <person name="Gautier V."/>
            <person name="Ament-Velasquez S.L."/>
            <person name="Kruys A."/>
            <person name="Hutchinson M.I."/>
            <person name="Powell A.J."/>
            <person name="Barry K."/>
            <person name="Miller A.N."/>
            <person name="Grigoriev I.V."/>
            <person name="Debuchy R."/>
            <person name="Gladieux P."/>
            <person name="Thoren M.H."/>
            <person name="Johannesson H."/>
        </authorList>
    </citation>
    <scope>NUCLEOTIDE SEQUENCE</scope>
    <source>
        <strain evidence="7">CBS 118394</strain>
    </source>
</reference>
<dbReference type="PANTHER" id="PTHR24305">
    <property type="entry name" value="CYTOCHROME P450"/>
    <property type="match status" value="1"/>
</dbReference>
<feature type="transmembrane region" description="Helical" evidence="6">
    <location>
        <begin position="26"/>
        <end position="48"/>
    </location>
</feature>
<accession>A0AAE0LZQ3</accession>
<dbReference type="EMBL" id="JAUEDM010000007">
    <property type="protein sequence ID" value="KAK3313623.1"/>
    <property type="molecule type" value="Genomic_DNA"/>
</dbReference>
<evidence type="ECO:0000256" key="6">
    <source>
        <dbReference type="SAM" id="Phobius"/>
    </source>
</evidence>
<dbReference type="CDD" id="cd11062">
    <property type="entry name" value="CYP58-like"/>
    <property type="match status" value="1"/>
</dbReference>
<dbReference type="Pfam" id="PF00067">
    <property type="entry name" value="p450"/>
    <property type="match status" value="1"/>
</dbReference>
<keyword evidence="6" id="KW-1133">Transmembrane helix</keyword>
<dbReference type="PRINTS" id="PR00463">
    <property type="entry name" value="EP450I"/>
</dbReference>
<keyword evidence="8" id="KW-1185">Reference proteome</keyword>
<dbReference type="InterPro" id="IPR036396">
    <property type="entry name" value="Cyt_P450_sf"/>
</dbReference>
<feature type="binding site" description="axial binding residue" evidence="5">
    <location>
        <position position="478"/>
    </location>
    <ligand>
        <name>heme</name>
        <dbReference type="ChEBI" id="CHEBI:30413"/>
    </ligand>
    <ligandPart>
        <name>Fe</name>
        <dbReference type="ChEBI" id="CHEBI:18248"/>
    </ligandPart>
</feature>
<dbReference type="AlphaFoldDB" id="A0AAE0LZQ3"/>
<evidence type="ECO:0000256" key="4">
    <source>
        <dbReference type="ARBA" id="ARBA00023004"/>
    </source>
</evidence>
<gene>
    <name evidence="7" type="ORF">B0H66DRAFT_357407</name>
</gene>
<dbReference type="PANTHER" id="PTHR24305:SF166">
    <property type="entry name" value="CYTOCHROME P450 12A4, MITOCHONDRIAL-RELATED"/>
    <property type="match status" value="1"/>
</dbReference>
<evidence type="ECO:0000256" key="1">
    <source>
        <dbReference type="ARBA" id="ARBA00010617"/>
    </source>
</evidence>
<keyword evidence="6" id="KW-0472">Membrane</keyword>
<keyword evidence="4 5" id="KW-0408">Iron</keyword>
<dbReference type="PRINTS" id="PR00385">
    <property type="entry name" value="P450"/>
</dbReference>
<dbReference type="GO" id="GO:0020037">
    <property type="term" value="F:heme binding"/>
    <property type="evidence" value="ECO:0007669"/>
    <property type="project" value="InterPro"/>
</dbReference>
<evidence type="ECO:0000313" key="8">
    <source>
        <dbReference type="Proteomes" id="UP001283341"/>
    </source>
</evidence>
<organism evidence="7 8">
    <name type="scientific">Apodospora peruviana</name>
    <dbReference type="NCBI Taxonomy" id="516989"/>
    <lineage>
        <taxon>Eukaryota</taxon>
        <taxon>Fungi</taxon>
        <taxon>Dikarya</taxon>
        <taxon>Ascomycota</taxon>
        <taxon>Pezizomycotina</taxon>
        <taxon>Sordariomycetes</taxon>
        <taxon>Sordariomycetidae</taxon>
        <taxon>Sordariales</taxon>
        <taxon>Lasiosphaeriaceae</taxon>
        <taxon>Apodospora</taxon>
    </lineage>
</organism>
<dbReference type="Gene3D" id="1.10.630.10">
    <property type="entry name" value="Cytochrome P450"/>
    <property type="match status" value="1"/>
</dbReference>
<dbReference type="GO" id="GO:0016705">
    <property type="term" value="F:oxidoreductase activity, acting on paired donors, with incorporation or reduction of molecular oxygen"/>
    <property type="evidence" value="ECO:0007669"/>
    <property type="project" value="InterPro"/>
</dbReference>
<proteinExistence type="inferred from homology"/>
<protein>
    <submittedName>
        <fullName evidence="7">Cytochrome P450 CYP682H1</fullName>
    </submittedName>
</protein>
<dbReference type="InterPro" id="IPR001128">
    <property type="entry name" value="Cyt_P450"/>
</dbReference>
<dbReference type="GO" id="GO:0005506">
    <property type="term" value="F:iron ion binding"/>
    <property type="evidence" value="ECO:0007669"/>
    <property type="project" value="InterPro"/>
</dbReference>
<comment type="cofactor">
    <cofactor evidence="5">
        <name>heme</name>
        <dbReference type="ChEBI" id="CHEBI:30413"/>
    </cofactor>
</comment>
<keyword evidence="6" id="KW-0812">Transmembrane</keyword>
<reference evidence="7" key="1">
    <citation type="journal article" date="2023" name="Mol. Phylogenet. Evol.">
        <title>Genome-scale phylogeny and comparative genomics of the fungal order Sordariales.</title>
        <authorList>
            <person name="Hensen N."/>
            <person name="Bonometti L."/>
            <person name="Westerberg I."/>
            <person name="Brannstrom I.O."/>
            <person name="Guillou S."/>
            <person name="Cros-Aarteil S."/>
            <person name="Calhoun S."/>
            <person name="Haridas S."/>
            <person name="Kuo A."/>
            <person name="Mondo S."/>
            <person name="Pangilinan J."/>
            <person name="Riley R."/>
            <person name="LaButti K."/>
            <person name="Andreopoulos B."/>
            <person name="Lipzen A."/>
            <person name="Chen C."/>
            <person name="Yan M."/>
            <person name="Daum C."/>
            <person name="Ng V."/>
            <person name="Clum A."/>
            <person name="Steindorff A."/>
            <person name="Ohm R.A."/>
            <person name="Martin F."/>
            <person name="Silar P."/>
            <person name="Natvig D.O."/>
            <person name="Lalanne C."/>
            <person name="Gautier V."/>
            <person name="Ament-Velasquez S.L."/>
            <person name="Kruys A."/>
            <person name="Hutchinson M.I."/>
            <person name="Powell A.J."/>
            <person name="Barry K."/>
            <person name="Miller A.N."/>
            <person name="Grigoriev I.V."/>
            <person name="Debuchy R."/>
            <person name="Gladieux P."/>
            <person name="Hiltunen Thoren M."/>
            <person name="Johannesson H."/>
        </authorList>
    </citation>
    <scope>NUCLEOTIDE SEQUENCE</scope>
    <source>
        <strain evidence="7">CBS 118394</strain>
    </source>
</reference>
<comment type="similarity">
    <text evidence="1">Belongs to the cytochrome P450 family.</text>
</comment>
<keyword evidence="2 5" id="KW-0349">Heme</keyword>
<dbReference type="SUPFAM" id="SSF48264">
    <property type="entry name" value="Cytochrome P450"/>
    <property type="match status" value="1"/>
</dbReference>
<keyword evidence="3 5" id="KW-0479">Metal-binding</keyword>